<dbReference type="InterPro" id="IPR029035">
    <property type="entry name" value="DHS-like_NAD/FAD-binding_dom"/>
</dbReference>
<dbReference type="Proteomes" id="UP000669605">
    <property type="component" value="Unassembled WGS sequence"/>
</dbReference>
<dbReference type="EMBL" id="JAAAUB010000012">
    <property type="protein sequence ID" value="NMH17161.1"/>
    <property type="molecule type" value="Genomic_DNA"/>
</dbReference>
<reference evidence="6 7" key="1">
    <citation type="journal article" date="2020" name="Curr. Microbiol.">
        <title>Tepidiphilus baoligensis sp. nov., a Novel Bacterium of the Family Hydrogenophilaceae Isolated from an Oil Reservoir.</title>
        <authorList>
            <person name="Zhang X."/>
            <person name="Wang G."/>
            <person name="Ma X."/>
            <person name="Yu J."/>
            <person name="You J."/>
            <person name="Xue Y."/>
            <person name="Ma Y."/>
        </authorList>
    </citation>
    <scope>NUCLEOTIDE SEQUENCE [LARGE SCALE GENOMIC DNA]</scope>
    <source>
        <strain evidence="6 7">B18-69</strain>
    </source>
</reference>
<feature type="binding site" evidence="4">
    <location>
        <position position="134"/>
    </location>
    <ligand>
        <name>Zn(2+)</name>
        <dbReference type="ChEBI" id="CHEBI:29105"/>
    </ligand>
</feature>
<organism evidence="6 7">
    <name type="scientific">Tepidiphilus baoligensis</name>
    <dbReference type="NCBI Taxonomy" id="2698687"/>
    <lineage>
        <taxon>Bacteria</taxon>
        <taxon>Pseudomonadati</taxon>
        <taxon>Pseudomonadota</taxon>
        <taxon>Hydrogenophilia</taxon>
        <taxon>Hydrogenophilales</taxon>
        <taxon>Hydrogenophilaceae</taxon>
        <taxon>Tepidiphilus</taxon>
    </lineage>
</organism>
<name>A0ABX1QPZ8_9PROT</name>
<evidence type="ECO:0000256" key="3">
    <source>
        <dbReference type="ARBA" id="ARBA00023027"/>
    </source>
</evidence>
<dbReference type="InterPro" id="IPR003000">
    <property type="entry name" value="Sirtuin"/>
</dbReference>
<accession>A0ABX1QPZ8</accession>
<dbReference type="Pfam" id="PF02146">
    <property type="entry name" value="SIR2"/>
    <property type="match status" value="1"/>
</dbReference>
<protein>
    <recommendedName>
        <fullName evidence="1">protein acetyllysine N-acetyltransferase</fullName>
        <ecNumber evidence="1">2.3.1.286</ecNumber>
    </recommendedName>
</protein>
<dbReference type="Gene3D" id="3.30.1600.10">
    <property type="entry name" value="SIR2/SIRT2 'Small Domain"/>
    <property type="match status" value="1"/>
</dbReference>
<feature type="domain" description="Deacetylase sirtuin-type" evidence="5">
    <location>
        <begin position="1"/>
        <end position="251"/>
    </location>
</feature>
<comment type="caution">
    <text evidence="6">The sequence shown here is derived from an EMBL/GenBank/DDBJ whole genome shotgun (WGS) entry which is preliminary data.</text>
</comment>
<proteinExistence type="predicted"/>
<dbReference type="NCBIfam" id="NF001753">
    <property type="entry name" value="PRK00481.1-3"/>
    <property type="match status" value="1"/>
</dbReference>
<evidence type="ECO:0000259" key="5">
    <source>
        <dbReference type="PROSITE" id="PS50305"/>
    </source>
</evidence>
<dbReference type="PANTHER" id="PTHR11085">
    <property type="entry name" value="NAD-DEPENDENT PROTEIN DEACYLASE SIRTUIN-5, MITOCHONDRIAL-RELATED"/>
    <property type="match status" value="1"/>
</dbReference>
<dbReference type="InterPro" id="IPR050134">
    <property type="entry name" value="NAD-dep_sirtuin_deacylases"/>
</dbReference>
<feature type="binding site" evidence="4">
    <location>
        <position position="155"/>
    </location>
    <ligand>
        <name>Zn(2+)</name>
        <dbReference type="ChEBI" id="CHEBI:29105"/>
    </ligand>
</feature>
<dbReference type="InterPro" id="IPR026591">
    <property type="entry name" value="Sirtuin_cat_small_dom_sf"/>
</dbReference>
<dbReference type="InterPro" id="IPR026590">
    <property type="entry name" value="Ssirtuin_cat_dom"/>
</dbReference>
<keyword evidence="7" id="KW-1185">Reference proteome</keyword>
<feature type="binding site" evidence="4">
    <location>
        <position position="131"/>
    </location>
    <ligand>
        <name>Zn(2+)</name>
        <dbReference type="ChEBI" id="CHEBI:29105"/>
    </ligand>
</feature>
<dbReference type="PANTHER" id="PTHR11085:SF10">
    <property type="entry name" value="NAD-DEPENDENT PROTEIN DEACYLASE SIRTUIN-5, MITOCHONDRIAL-RELATED"/>
    <property type="match status" value="1"/>
</dbReference>
<gene>
    <name evidence="6" type="ORF">GV368_08640</name>
</gene>
<evidence type="ECO:0000256" key="2">
    <source>
        <dbReference type="ARBA" id="ARBA00022679"/>
    </source>
</evidence>
<evidence type="ECO:0000313" key="7">
    <source>
        <dbReference type="Proteomes" id="UP000669605"/>
    </source>
</evidence>
<keyword evidence="2" id="KW-0808">Transferase</keyword>
<evidence type="ECO:0000313" key="6">
    <source>
        <dbReference type="EMBL" id="NMH17161.1"/>
    </source>
</evidence>
<sequence>MTETHILEEIAELLAASRRPLFITGAGISAASGLPTYRGTGGLYADGVNEEGLPYEEVLSGHMLQARPELTWRELARMACRLAHARANAAHRAIAEVPHAVVLTQNVDGLHLEAGSRKVIEIHGNLRELHCTTCTHTRPAGDWERLPIPPLCPQCGAVLRPGVVLFGEPLPRLAVEWLEEELARGFDLVFSIGTTSLFPYIAEPVALAASAGVPTVEINPERTAVSHLVDYRLRGDAAALLPRIVAGAGARGG</sequence>
<evidence type="ECO:0000256" key="4">
    <source>
        <dbReference type="PROSITE-ProRule" id="PRU00236"/>
    </source>
</evidence>
<keyword evidence="4" id="KW-0479">Metal-binding</keyword>
<evidence type="ECO:0000256" key="1">
    <source>
        <dbReference type="ARBA" id="ARBA00012928"/>
    </source>
</evidence>
<keyword evidence="4" id="KW-0862">Zinc</keyword>
<dbReference type="EC" id="2.3.1.286" evidence="1"/>
<dbReference type="Gene3D" id="3.40.50.1220">
    <property type="entry name" value="TPP-binding domain"/>
    <property type="match status" value="1"/>
</dbReference>
<dbReference type="SUPFAM" id="SSF52467">
    <property type="entry name" value="DHS-like NAD/FAD-binding domain"/>
    <property type="match status" value="1"/>
</dbReference>
<dbReference type="PROSITE" id="PS50305">
    <property type="entry name" value="SIRTUIN"/>
    <property type="match status" value="1"/>
</dbReference>
<dbReference type="RefSeq" id="WP_169116240.1">
    <property type="nucleotide sequence ID" value="NZ_JAAAUB010000012.1"/>
</dbReference>
<keyword evidence="3" id="KW-0520">NAD</keyword>
<feature type="binding site" evidence="4">
    <location>
        <position position="152"/>
    </location>
    <ligand>
        <name>Zn(2+)</name>
        <dbReference type="ChEBI" id="CHEBI:29105"/>
    </ligand>
</feature>
<feature type="active site" description="Proton acceptor" evidence="4">
    <location>
        <position position="123"/>
    </location>
</feature>